<gene>
    <name evidence="2" type="ORF">CCACVL1_19269</name>
</gene>
<evidence type="ECO:0000313" key="2">
    <source>
        <dbReference type="EMBL" id="OMO69794.1"/>
    </source>
</evidence>
<evidence type="ECO:0000313" key="3">
    <source>
        <dbReference type="Proteomes" id="UP000188268"/>
    </source>
</evidence>
<dbReference type="Gramene" id="OMO69794">
    <property type="protein sequence ID" value="OMO69794"/>
    <property type="gene ID" value="CCACVL1_19269"/>
</dbReference>
<proteinExistence type="predicted"/>
<organism evidence="2 3">
    <name type="scientific">Corchorus capsularis</name>
    <name type="common">Jute</name>
    <dbReference type="NCBI Taxonomy" id="210143"/>
    <lineage>
        <taxon>Eukaryota</taxon>
        <taxon>Viridiplantae</taxon>
        <taxon>Streptophyta</taxon>
        <taxon>Embryophyta</taxon>
        <taxon>Tracheophyta</taxon>
        <taxon>Spermatophyta</taxon>
        <taxon>Magnoliopsida</taxon>
        <taxon>eudicotyledons</taxon>
        <taxon>Gunneridae</taxon>
        <taxon>Pentapetalae</taxon>
        <taxon>rosids</taxon>
        <taxon>malvids</taxon>
        <taxon>Malvales</taxon>
        <taxon>Malvaceae</taxon>
        <taxon>Grewioideae</taxon>
        <taxon>Apeibeae</taxon>
        <taxon>Corchorus</taxon>
    </lineage>
</organism>
<evidence type="ECO:0000256" key="1">
    <source>
        <dbReference type="SAM" id="MobiDB-lite"/>
    </source>
</evidence>
<comment type="caution">
    <text evidence="2">The sequence shown here is derived from an EMBL/GenBank/DDBJ whole genome shotgun (WGS) entry which is preliminary data.</text>
</comment>
<feature type="region of interest" description="Disordered" evidence="1">
    <location>
        <begin position="1"/>
        <end position="20"/>
    </location>
</feature>
<sequence length="42" mass="4451">MAYDAASKEEGGGGALGNGQWVMDGLSHNHSFSGRERTLELN</sequence>
<dbReference type="EMBL" id="AWWV01011965">
    <property type="protein sequence ID" value="OMO69794.1"/>
    <property type="molecule type" value="Genomic_DNA"/>
</dbReference>
<dbReference type="AlphaFoldDB" id="A0A1R3HHM9"/>
<feature type="compositionally biased region" description="Basic and acidic residues" evidence="1">
    <location>
        <begin position="1"/>
        <end position="11"/>
    </location>
</feature>
<reference evidence="2 3" key="1">
    <citation type="submission" date="2013-09" db="EMBL/GenBank/DDBJ databases">
        <title>Corchorus capsularis genome sequencing.</title>
        <authorList>
            <person name="Alam M."/>
            <person name="Haque M.S."/>
            <person name="Islam M.S."/>
            <person name="Emdad E.M."/>
            <person name="Islam M.M."/>
            <person name="Ahmed B."/>
            <person name="Halim A."/>
            <person name="Hossen Q.M.M."/>
            <person name="Hossain M.Z."/>
            <person name="Ahmed R."/>
            <person name="Khan M.M."/>
            <person name="Islam R."/>
            <person name="Rashid M.M."/>
            <person name="Khan S.A."/>
            <person name="Rahman M.S."/>
            <person name="Alam M."/>
        </authorList>
    </citation>
    <scope>NUCLEOTIDE SEQUENCE [LARGE SCALE GENOMIC DNA]</scope>
    <source>
        <strain evidence="3">cv. CVL-1</strain>
        <tissue evidence="2">Whole seedling</tissue>
    </source>
</reference>
<keyword evidence="3" id="KW-1185">Reference proteome</keyword>
<protein>
    <submittedName>
        <fullName evidence="2">Uncharacterized protein</fullName>
    </submittedName>
</protein>
<name>A0A1R3HHM9_COCAP</name>
<accession>A0A1R3HHM9</accession>
<dbReference type="Proteomes" id="UP000188268">
    <property type="component" value="Unassembled WGS sequence"/>
</dbReference>